<evidence type="ECO:0000313" key="1">
    <source>
        <dbReference type="EMBL" id="AWN37113.1"/>
    </source>
</evidence>
<dbReference type="PANTHER" id="PTHR12993">
    <property type="entry name" value="N-ACETYLGLUCOSAMINYL-PHOSPHATIDYLINOSITOL DE-N-ACETYLASE-RELATED"/>
    <property type="match status" value="1"/>
</dbReference>
<evidence type="ECO:0000313" key="2">
    <source>
        <dbReference type="Proteomes" id="UP000246058"/>
    </source>
</evidence>
<dbReference type="PANTHER" id="PTHR12993:SF29">
    <property type="entry name" value="BLR3841 PROTEIN"/>
    <property type="match status" value="1"/>
</dbReference>
<dbReference type="RefSeq" id="WP_109952192.1">
    <property type="nucleotide sequence ID" value="NZ_CP029551.1"/>
</dbReference>
<dbReference type="Proteomes" id="UP000246058">
    <property type="component" value="Chromosome"/>
</dbReference>
<accession>A0A2U8VTJ5</accession>
<sequence length="261" mass="27559">MPTALALSPHLDDAAFSCGGTLNRLATNGWRVVMATVFTASVPEPQGFALACQLDKGLGPKIDYMALRRAEDAEAARQLGLAPPLHLPFREAPHRGYGSAPELFEAPRADDRIADALAPALAALIAETAPDVLLAPQAIGGHVDHVRMVEALRGPGPALQEPGFALPVLWWRDFPYTVRTAEPKQPLAPLFAGLPEITITFASEGEAAKLRACAAYASQIGFQFGGPAGLEARLAQEEGRERFRLSGTLPPTLAALCAAAV</sequence>
<organism evidence="1 2">
    <name type="scientific">Methylobacterium radiodurans</name>
    <dbReference type="NCBI Taxonomy" id="2202828"/>
    <lineage>
        <taxon>Bacteria</taxon>
        <taxon>Pseudomonadati</taxon>
        <taxon>Pseudomonadota</taxon>
        <taxon>Alphaproteobacteria</taxon>
        <taxon>Hyphomicrobiales</taxon>
        <taxon>Methylobacteriaceae</taxon>
        <taxon>Methylobacterium</taxon>
    </lineage>
</organism>
<dbReference type="SUPFAM" id="SSF102588">
    <property type="entry name" value="LmbE-like"/>
    <property type="match status" value="1"/>
</dbReference>
<protein>
    <submittedName>
        <fullName evidence="1">PIG-L family deacetylase</fullName>
    </submittedName>
</protein>
<dbReference type="KEGG" id="meti:DK427_16370"/>
<reference evidence="1 2" key="1">
    <citation type="submission" date="2018-05" db="EMBL/GenBank/DDBJ databases">
        <title>Complete Genome Sequence of Methylobacterium sp. 17Sr1-43.</title>
        <authorList>
            <person name="Srinivasan S."/>
        </authorList>
    </citation>
    <scope>NUCLEOTIDE SEQUENCE [LARGE SCALE GENOMIC DNA]</scope>
    <source>
        <strain evidence="1 2">17Sr1-43</strain>
    </source>
</reference>
<dbReference type="InterPro" id="IPR024078">
    <property type="entry name" value="LmbE-like_dom_sf"/>
</dbReference>
<dbReference type="InterPro" id="IPR003737">
    <property type="entry name" value="GlcNAc_PI_deacetylase-related"/>
</dbReference>
<dbReference type="Gene3D" id="3.40.50.10320">
    <property type="entry name" value="LmbE-like"/>
    <property type="match status" value="1"/>
</dbReference>
<dbReference type="EMBL" id="CP029551">
    <property type="protein sequence ID" value="AWN37113.1"/>
    <property type="molecule type" value="Genomic_DNA"/>
</dbReference>
<gene>
    <name evidence="1" type="ORF">DK427_16370</name>
</gene>
<dbReference type="GO" id="GO:0016811">
    <property type="term" value="F:hydrolase activity, acting on carbon-nitrogen (but not peptide) bonds, in linear amides"/>
    <property type="evidence" value="ECO:0007669"/>
    <property type="project" value="TreeGrafter"/>
</dbReference>
<proteinExistence type="predicted"/>
<name>A0A2U8VTJ5_9HYPH</name>
<dbReference type="AlphaFoldDB" id="A0A2U8VTJ5"/>
<dbReference type="Pfam" id="PF02585">
    <property type="entry name" value="PIG-L"/>
    <property type="match status" value="1"/>
</dbReference>
<keyword evidence="2" id="KW-1185">Reference proteome</keyword>
<dbReference type="OrthoDB" id="116799at2"/>